<feature type="compositionally biased region" description="Basic and acidic residues" evidence="4">
    <location>
        <begin position="11"/>
        <end position="30"/>
    </location>
</feature>
<dbReference type="InterPro" id="IPR008999">
    <property type="entry name" value="Actin-crosslinking"/>
</dbReference>
<comment type="similarity">
    <text evidence="1">Belongs to the glycosyl hydrolase 3 family.</text>
</comment>
<evidence type="ECO:0000256" key="1">
    <source>
        <dbReference type="ARBA" id="ARBA00005336"/>
    </source>
</evidence>
<dbReference type="Proteomes" id="UP001501705">
    <property type="component" value="Unassembled WGS sequence"/>
</dbReference>
<keyword evidence="7" id="KW-1185">Reference proteome</keyword>
<dbReference type="Gene3D" id="2.60.40.10">
    <property type="entry name" value="Immunoglobulins"/>
    <property type="match status" value="1"/>
</dbReference>
<dbReference type="InterPro" id="IPR026891">
    <property type="entry name" value="Fn3-like"/>
</dbReference>
<dbReference type="SUPFAM" id="SSF49785">
    <property type="entry name" value="Galactose-binding domain-like"/>
    <property type="match status" value="1"/>
</dbReference>
<dbReference type="EMBL" id="BAAAPH010000027">
    <property type="protein sequence ID" value="GAA1599387.1"/>
    <property type="molecule type" value="Genomic_DNA"/>
</dbReference>
<dbReference type="Gene3D" id="3.40.50.1700">
    <property type="entry name" value="Glycoside hydrolase family 3 C-terminal domain"/>
    <property type="match status" value="1"/>
</dbReference>
<dbReference type="GO" id="GO:0016787">
    <property type="term" value="F:hydrolase activity"/>
    <property type="evidence" value="ECO:0007669"/>
    <property type="project" value="UniProtKB-KW"/>
</dbReference>
<evidence type="ECO:0000256" key="3">
    <source>
        <dbReference type="ARBA" id="ARBA00022801"/>
    </source>
</evidence>
<reference evidence="6 7" key="1">
    <citation type="journal article" date="2019" name="Int. J. Syst. Evol. Microbiol.">
        <title>The Global Catalogue of Microorganisms (GCM) 10K type strain sequencing project: providing services to taxonomists for standard genome sequencing and annotation.</title>
        <authorList>
            <consortium name="The Broad Institute Genomics Platform"/>
            <consortium name="The Broad Institute Genome Sequencing Center for Infectious Disease"/>
            <person name="Wu L."/>
            <person name="Ma J."/>
        </authorList>
    </citation>
    <scope>NUCLEOTIDE SEQUENCE [LARGE SCALE GENOMIC DNA]</scope>
    <source>
        <strain evidence="6 7">JCM 15572</strain>
    </source>
</reference>
<accession>A0ABN2E8H0</accession>
<comment type="caution">
    <text evidence="6">The sequence shown here is derived from an EMBL/GenBank/DDBJ whole genome shotgun (WGS) entry which is preliminary data.</text>
</comment>
<sequence>MSTPAPLPPDRAPDRAPHREPCRDPARPLDERVDDLLARLTTDEKIALLHQHQAPIARLGIGAFRTGTEALHGVAWHGPATVFPQAIGLAAGWNPELVRAVGAAVGDEVRVFHHKDPAGVGLNVWAPVVNPLRDPRWGRNEEGYAEDPWLTGVIATAYGQGLAGDHPAYLKTAPTLKHFLAYNNETDRCTSSSNLPPRVLHEYELPAFRVPIESGAAIAVMPSYNLVNGRPTHLSPLINDELRTWTTDDLLVVSDAYAPANLFGLQQYLPDGPSAYAAALRAGIDSFTQDGTDAAPSIERIGAALDRGLITVADLDTAVRRTLAIRFRLGEFDPPELDPYRELEPELVNCPAHRLLAQDAAREAIVLLKHDGQVLPLTTAVRVAVVGPLAGTLSEDWYAGTLPYQITALDGIAERLGQAQVEYCEGVDRVTLRVAGTLSYLTVGGDAVLRIGTEAGEFDLFDWGGGAWALRSAGNGQHLSVTDDGELVADQPGPNGWEVKQTFGPERSPDGLLLRHLHSGQYLRIASDGSVRLAADGTAFELAVVIDGAARAATLAARADVAIVVAGNHPLVNGRETEDRAELDLPAAQDRLIRAVHAANPRTVLVLSSSYPYAIGWAQEHLPAILWSAHGGQEYGRALADVLFGEHDPVGRLPQTWYHSAAELPDLFDYDIIATDATYLYFRGTPLYPFGHGLSYTTFGYDGLRLSTPSIGADGEDGEVRVAFTVTNTGDRPGTEVAQLYTRQQRSRVKQPLRQLRDFRRVSLRPGESVEVELTLAAADLGFWDVTRDRHCVEAARHSIMIGRSSTDLRLTATLDVRGERIPPRTLGRLAATSFDDYCATTLTTATRERGDAVISLEPQAWLAFDDVLLTPATYQARVANRGNQPATIQLRLDDPLHGELLGTLQIPPTPDLRELQLDSTYTPTGTPAPAWSPAPGAGSGRIRTVEVPRTLYAVFSAADLVLESLTV</sequence>
<feature type="region of interest" description="Disordered" evidence="4">
    <location>
        <begin position="1"/>
        <end position="30"/>
    </location>
</feature>
<protein>
    <submittedName>
        <fullName evidence="6">Glycoside hydrolase family 3 C-terminal domain-containing protein</fullName>
    </submittedName>
</protein>
<dbReference type="InterPro" id="IPR044993">
    <property type="entry name" value="BXL"/>
</dbReference>
<evidence type="ECO:0000256" key="2">
    <source>
        <dbReference type="ARBA" id="ARBA00022729"/>
    </source>
</evidence>
<feature type="region of interest" description="Disordered" evidence="4">
    <location>
        <begin position="921"/>
        <end position="940"/>
    </location>
</feature>
<keyword evidence="2" id="KW-0732">Signal</keyword>
<dbReference type="InterPro" id="IPR017853">
    <property type="entry name" value="GH"/>
</dbReference>
<dbReference type="PRINTS" id="PR00133">
    <property type="entry name" value="GLHYDRLASE3"/>
</dbReference>
<dbReference type="Gene3D" id="2.60.120.260">
    <property type="entry name" value="Galactose-binding domain-like"/>
    <property type="match status" value="1"/>
</dbReference>
<dbReference type="SUPFAM" id="SSF51445">
    <property type="entry name" value="(Trans)glycosidases"/>
    <property type="match status" value="1"/>
</dbReference>
<evidence type="ECO:0000313" key="7">
    <source>
        <dbReference type="Proteomes" id="UP001501705"/>
    </source>
</evidence>
<name>A0ABN2E8H0_9ACTN</name>
<feature type="compositionally biased region" description="Pro residues" evidence="4">
    <location>
        <begin position="1"/>
        <end position="10"/>
    </location>
</feature>
<dbReference type="CDD" id="cd04084">
    <property type="entry name" value="CBM6_xylanase-like"/>
    <property type="match status" value="1"/>
</dbReference>
<evidence type="ECO:0000256" key="4">
    <source>
        <dbReference type="SAM" id="MobiDB-lite"/>
    </source>
</evidence>
<dbReference type="Gene3D" id="2.60.120.380">
    <property type="match status" value="1"/>
</dbReference>
<dbReference type="InterPro" id="IPR001764">
    <property type="entry name" value="Glyco_hydro_3_N"/>
</dbReference>
<dbReference type="InterPro" id="IPR036962">
    <property type="entry name" value="Glyco_hydro_3_N_sf"/>
</dbReference>
<proteinExistence type="inferred from homology"/>
<organism evidence="6 7">
    <name type="scientific">Kribbella hippodromi</name>
    <dbReference type="NCBI Taxonomy" id="434347"/>
    <lineage>
        <taxon>Bacteria</taxon>
        <taxon>Bacillati</taxon>
        <taxon>Actinomycetota</taxon>
        <taxon>Actinomycetes</taxon>
        <taxon>Propionibacteriales</taxon>
        <taxon>Kribbellaceae</taxon>
        <taxon>Kribbella</taxon>
    </lineage>
</organism>
<dbReference type="InterPro" id="IPR036881">
    <property type="entry name" value="Glyco_hydro_3_C_sf"/>
</dbReference>
<dbReference type="CDD" id="cd23343">
    <property type="entry name" value="beta-trefoil_FSCN_BglX-like"/>
    <property type="match status" value="1"/>
</dbReference>
<dbReference type="Pfam" id="PF00933">
    <property type="entry name" value="Glyco_hydro_3"/>
    <property type="match status" value="1"/>
</dbReference>
<dbReference type="InterPro" id="IPR002772">
    <property type="entry name" value="Glyco_hydro_3_C"/>
</dbReference>
<dbReference type="InterPro" id="IPR008979">
    <property type="entry name" value="Galactose-bd-like_sf"/>
</dbReference>
<dbReference type="SMART" id="SM01217">
    <property type="entry name" value="Fn3_like"/>
    <property type="match status" value="1"/>
</dbReference>
<dbReference type="SUPFAM" id="SSF52279">
    <property type="entry name" value="Beta-D-glucan exohydrolase, C-terminal domain"/>
    <property type="match status" value="1"/>
</dbReference>
<feature type="compositionally biased region" description="Low complexity" evidence="4">
    <location>
        <begin position="923"/>
        <end position="937"/>
    </location>
</feature>
<dbReference type="InterPro" id="IPR013783">
    <property type="entry name" value="Ig-like_fold"/>
</dbReference>
<feature type="domain" description="Fibronectin type III-like" evidence="5">
    <location>
        <begin position="736"/>
        <end position="806"/>
    </location>
</feature>
<evidence type="ECO:0000259" key="5">
    <source>
        <dbReference type="SMART" id="SM01217"/>
    </source>
</evidence>
<dbReference type="PANTHER" id="PTHR42721">
    <property type="entry name" value="SUGAR HYDROLASE-RELATED"/>
    <property type="match status" value="1"/>
</dbReference>
<dbReference type="Pfam" id="PF14310">
    <property type="entry name" value="Fn3-like"/>
    <property type="match status" value="1"/>
</dbReference>
<evidence type="ECO:0000313" key="6">
    <source>
        <dbReference type="EMBL" id="GAA1599387.1"/>
    </source>
</evidence>
<dbReference type="PANTHER" id="PTHR42721:SF3">
    <property type="entry name" value="BETA-D-XYLOSIDASE 5-RELATED"/>
    <property type="match status" value="1"/>
</dbReference>
<keyword evidence="3 6" id="KW-0378">Hydrolase</keyword>
<gene>
    <name evidence="6" type="ORF">GCM10009804_65030</name>
</gene>
<dbReference type="Pfam" id="PF01915">
    <property type="entry name" value="Glyco_hydro_3_C"/>
    <property type="match status" value="1"/>
</dbReference>
<dbReference type="SUPFAM" id="SSF50405">
    <property type="entry name" value="Actin-crosslinking proteins"/>
    <property type="match status" value="1"/>
</dbReference>
<dbReference type="Gene3D" id="3.20.20.300">
    <property type="entry name" value="Glycoside hydrolase, family 3, N-terminal domain"/>
    <property type="match status" value="1"/>
</dbReference>